<feature type="domain" description="N-acetyltransferase" evidence="3">
    <location>
        <begin position="6"/>
        <end position="177"/>
    </location>
</feature>
<proteinExistence type="predicted"/>
<dbReference type="InterPro" id="IPR050832">
    <property type="entry name" value="Bact_Acetyltransf"/>
</dbReference>
<evidence type="ECO:0000256" key="2">
    <source>
        <dbReference type="ARBA" id="ARBA00023315"/>
    </source>
</evidence>
<dbReference type="InterPro" id="IPR016181">
    <property type="entry name" value="Acyl_CoA_acyltransferase"/>
</dbReference>
<reference evidence="4 5" key="1">
    <citation type="journal article" date="2013" name="BMC Genomics">
        <title>Genomics-driven discovery of the pneumocandin biosynthetic gene cluster in the fungus Glarea lozoyensis.</title>
        <authorList>
            <person name="Chen L."/>
            <person name="Yue Q."/>
            <person name="Zhang X."/>
            <person name="Xiang M."/>
            <person name="Wang C."/>
            <person name="Li S."/>
            <person name="Che Y."/>
            <person name="Ortiz-Lopez F.J."/>
            <person name="Bills G.F."/>
            <person name="Liu X."/>
            <person name="An Z."/>
        </authorList>
    </citation>
    <scope>NUCLEOTIDE SEQUENCE [LARGE SCALE GENOMIC DNA]</scope>
    <source>
        <strain evidence="5">ATCC 20868 / MF5171</strain>
    </source>
</reference>
<dbReference type="CDD" id="cd04301">
    <property type="entry name" value="NAT_SF"/>
    <property type="match status" value="1"/>
</dbReference>
<evidence type="ECO:0000259" key="3">
    <source>
        <dbReference type="PROSITE" id="PS51186"/>
    </source>
</evidence>
<dbReference type="InterPro" id="IPR000182">
    <property type="entry name" value="GNAT_dom"/>
</dbReference>
<evidence type="ECO:0000256" key="1">
    <source>
        <dbReference type="ARBA" id="ARBA00022679"/>
    </source>
</evidence>
<dbReference type="KEGG" id="glz:GLAREA_02194"/>
<dbReference type="SUPFAM" id="SSF55729">
    <property type="entry name" value="Acyl-CoA N-acyltransferases (Nat)"/>
    <property type="match status" value="1"/>
</dbReference>
<dbReference type="STRING" id="1116229.S3CIJ2"/>
<dbReference type="RefSeq" id="XP_008087601.1">
    <property type="nucleotide sequence ID" value="XM_008089410.1"/>
</dbReference>
<dbReference type="eggNOG" id="ENOG502SNR0">
    <property type="taxonomic scope" value="Eukaryota"/>
</dbReference>
<dbReference type="OrthoDB" id="5689at2759"/>
<dbReference type="PANTHER" id="PTHR43877:SF2">
    <property type="entry name" value="AMINOALKYLPHOSPHONATE N-ACETYLTRANSFERASE-RELATED"/>
    <property type="match status" value="1"/>
</dbReference>
<dbReference type="Proteomes" id="UP000016922">
    <property type="component" value="Unassembled WGS sequence"/>
</dbReference>
<dbReference type="GeneID" id="19461252"/>
<name>S3CIJ2_GLAL2</name>
<dbReference type="PROSITE" id="PS51186">
    <property type="entry name" value="GNAT"/>
    <property type="match status" value="1"/>
</dbReference>
<keyword evidence="1 4" id="KW-0808">Transferase</keyword>
<keyword evidence="5" id="KW-1185">Reference proteome</keyword>
<evidence type="ECO:0000313" key="5">
    <source>
        <dbReference type="Proteomes" id="UP000016922"/>
    </source>
</evidence>
<dbReference type="Gene3D" id="3.40.630.30">
    <property type="match status" value="1"/>
</dbReference>
<sequence length="186" mass="20676">MSTINLKFRIATPNDAPGIQNLVQSAFRSEDSRPDWTADMKLGASYSISVEEIENQITKPDSATLLALDANDMLVASVAISKRGNLARLANVVVDPSQQQGGIGRRLLEHAEDYGRREWGARKFGLNALSTREQLILWYTRRGYEKTGEVSAFPVEKFRNLDLPDDLCFVEMEKTLTAFPVVSAIA</sequence>
<dbReference type="EMBL" id="KE145371">
    <property type="protein sequence ID" value="EPE26282.1"/>
    <property type="molecule type" value="Genomic_DNA"/>
</dbReference>
<dbReference type="OMA" id="AYAEDYC"/>
<organism evidence="4 5">
    <name type="scientific">Glarea lozoyensis (strain ATCC 20868 / MF5171)</name>
    <dbReference type="NCBI Taxonomy" id="1116229"/>
    <lineage>
        <taxon>Eukaryota</taxon>
        <taxon>Fungi</taxon>
        <taxon>Dikarya</taxon>
        <taxon>Ascomycota</taxon>
        <taxon>Pezizomycotina</taxon>
        <taxon>Leotiomycetes</taxon>
        <taxon>Helotiales</taxon>
        <taxon>Helotiaceae</taxon>
        <taxon>Glarea</taxon>
    </lineage>
</organism>
<protein>
    <submittedName>
        <fullName evidence="4">Acyl-CoA N-acyltransferases (Nat)</fullName>
    </submittedName>
</protein>
<dbReference type="HOGENOM" id="CLU_098389_0_1_1"/>
<dbReference type="GO" id="GO:0016747">
    <property type="term" value="F:acyltransferase activity, transferring groups other than amino-acyl groups"/>
    <property type="evidence" value="ECO:0007669"/>
    <property type="project" value="InterPro"/>
</dbReference>
<evidence type="ECO:0000313" key="4">
    <source>
        <dbReference type="EMBL" id="EPE26282.1"/>
    </source>
</evidence>
<keyword evidence="2 4" id="KW-0012">Acyltransferase</keyword>
<dbReference type="AlphaFoldDB" id="S3CIJ2"/>
<accession>S3CIJ2</accession>
<dbReference type="Pfam" id="PF00583">
    <property type="entry name" value="Acetyltransf_1"/>
    <property type="match status" value="1"/>
</dbReference>
<dbReference type="PANTHER" id="PTHR43877">
    <property type="entry name" value="AMINOALKYLPHOSPHONATE N-ACETYLTRANSFERASE-RELATED-RELATED"/>
    <property type="match status" value="1"/>
</dbReference>
<gene>
    <name evidence="4" type="ORF">GLAREA_02194</name>
</gene>